<dbReference type="RefSeq" id="WP_191780286.1">
    <property type="nucleotide sequence ID" value="NZ_JACSQV010000002.1"/>
</dbReference>
<dbReference type="EMBL" id="JACSQV010000002">
    <property type="protein sequence ID" value="MBD7917290.1"/>
    <property type="molecule type" value="Genomic_DNA"/>
</dbReference>
<feature type="chain" id="PRO_5046974119" description="Secreted protein" evidence="1">
    <location>
        <begin position="34"/>
        <end position="171"/>
    </location>
</feature>
<feature type="signal peptide" evidence="1">
    <location>
        <begin position="1"/>
        <end position="33"/>
    </location>
</feature>
<reference evidence="2 3" key="1">
    <citation type="submission" date="2020-08" db="EMBL/GenBank/DDBJ databases">
        <title>A Genomic Blueprint of the Chicken Gut Microbiome.</title>
        <authorList>
            <person name="Gilroy R."/>
            <person name="Ravi A."/>
            <person name="Getino M."/>
            <person name="Pursley I."/>
            <person name="Horton D.L."/>
            <person name="Alikhan N.-F."/>
            <person name="Baker D."/>
            <person name="Gharbi K."/>
            <person name="Hall N."/>
            <person name="Watson M."/>
            <person name="Adriaenssens E.M."/>
            <person name="Foster-Nyarko E."/>
            <person name="Jarju S."/>
            <person name="Secka A."/>
            <person name="Antonio M."/>
            <person name="Oren A."/>
            <person name="Chaudhuri R."/>
            <person name="La Ragione R.M."/>
            <person name="Hildebrand F."/>
            <person name="Pallen M.J."/>
        </authorList>
    </citation>
    <scope>NUCLEOTIDE SEQUENCE [LARGE SCALE GENOMIC DNA]</scope>
    <source>
        <strain evidence="2 3">Sa3CUA2</strain>
    </source>
</reference>
<sequence>MTRRTGPALLPAVAAVALTAVLALGASAPRTTAAWTDPAHARATVSAGTWGPVVGCTVHRASDDALVAGATCAVVGTPVPTFWDDHNGNVNVGITIAPGATNIQTVYARATFVLADPRPGFSWAGVVVTGTPGTMVSSSCTQMPTLTLRVSGLSGSHQSVYLPLARTGCAR</sequence>
<gene>
    <name evidence="2" type="ORF">H9657_03225</name>
</gene>
<evidence type="ECO:0008006" key="4">
    <source>
        <dbReference type="Google" id="ProtNLM"/>
    </source>
</evidence>
<evidence type="ECO:0000256" key="1">
    <source>
        <dbReference type="SAM" id="SignalP"/>
    </source>
</evidence>
<keyword evidence="3" id="KW-1185">Reference proteome</keyword>
<protein>
    <recommendedName>
        <fullName evidence="4">Secreted protein</fullName>
    </recommendedName>
</protein>
<keyword evidence="1" id="KW-0732">Signal</keyword>
<name>A0ABR8QA37_9CELL</name>
<dbReference type="Proteomes" id="UP000604241">
    <property type="component" value="Unassembled WGS sequence"/>
</dbReference>
<evidence type="ECO:0000313" key="3">
    <source>
        <dbReference type="Proteomes" id="UP000604241"/>
    </source>
</evidence>
<evidence type="ECO:0000313" key="2">
    <source>
        <dbReference type="EMBL" id="MBD7917290.1"/>
    </source>
</evidence>
<accession>A0ABR8QA37</accession>
<proteinExistence type="predicted"/>
<comment type="caution">
    <text evidence="2">The sequence shown here is derived from an EMBL/GenBank/DDBJ whole genome shotgun (WGS) entry which is preliminary data.</text>
</comment>
<organism evidence="2 3">
    <name type="scientific">Cellulomonas avistercoris</name>
    <dbReference type="NCBI Taxonomy" id="2762242"/>
    <lineage>
        <taxon>Bacteria</taxon>
        <taxon>Bacillati</taxon>
        <taxon>Actinomycetota</taxon>
        <taxon>Actinomycetes</taxon>
        <taxon>Micrococcales</taxon>
        <taxon>Cellulomonadaceae</taxon>
        <taxon>Cellulomonas</taxon>
    </lineage>
</organism>